<gene>
    <name evidence="2" type="ORF">MNOR_LOCUS18157</name>
</gene>
<feature type="transmembrane region" description="Helical" evidence="1">
    <location>
        <begin position="252"/>
        <end position="269"/>
    </location>
</feature>
<keyword evidence="3" id="KW-1185">Reference proteome</keyword>
<evidence type="ECO:0008006" key="4">
    <source>
        <dbReference type="Google" id="ProtNLM"/>
    </source>
</evidence>
<dbReference type="EMBL" id="CAXKWB010012853">
    <property type="protein sequence ID" value="CAL4105720.1"/>
    <property type="molecule type" value="Genomic_DNA"/>
</dbReference>
<evidence type="ECO:0000313" key="3">
    <source>
        <dbReference type="Proteomes" id="UP001497623"/>
    </source>
</evidence>
<feature type="transmembrane region" description="Helical" evidence="1">
    <location>
        <begin position="71"/>
        <end position="92"/>
    </location>
</feature>
<feature type="transmembrane region" description="Helical" evidence="1">
    <location>
        <begin position="312"/>
        <end position="331"/>
    </location>
</feature>
<name>A0AAV2QXF5_MEGNR</name>
<organism evidence="2 3">
    <name type="scientific">Meganyctiphanes norvegica</name>
    <name type="common">Northern krill</name>
    <name type="synonym">Thysanopoda norvegica</name>
    <dbReference type="NCBI Taxonomy" id="48144"/>
    <lineage>
        <taxon>Eukaryota</taxon>
        <taxon>Metazoa</taxon>
        <taxon>Ecdysozoa</taxon>
        <taxon>Arthropoda</taxon>
        <taxon>Crustacea</taxon>
        <taxon>Multicrustacea</taxon>
        <taxon>Malacostraca</taxon>
        <taxon>Eumalacostraca</taxon>
        <taxon>Eucarida</taxon>
        <taxon>Euphausiacea</taxon>
        <taxon>Euphausiidae</taxon>
        <taxon>Meganyctiphanes</taxon>
    </lineage>
</organism>
<dbReference type="Proteomes" id="UP001497623">
    <property type="component" value="Unassembled WGS sequence"/>
</dbReference>
<feature type="transmembrane region" description="Helical" evidence="1">
    <location>
        <begin position="362"/>
        <end position="383"/>
    </location>
</feature>
<feature type="transmembrane region" description="Helical" evidence="1">
    <location>
        <begin position="281"/>
        <end position="306"/>
    </location>
</feature>
<feature type="transmembrane region" description="Helical" evidence="1">
    <location>
        <begin position="220"/>
        <end position="240"/>
    </location>
</feature>
<evidence type="ECO:0000313" key="2">
    <source>
        <dbReference type="EMBL" id="CAL4105720.1"/>
    </source>
</evidence>
<feature type="transmembrane region" description="Helical" evidence="1">
    <location>
        <begin position="338"/>
        <end position="356"/>
    </location>
</feature>
<proteinExistence type="predicted"/>
<feature type="transmembrane region" description="Helical" evidence="1">
    <location>
        <begin position="104"/>
        <end position="126"/>
    </location>
</feature>
<accession>A0AAV2QXF5</accession>
<keyword evidence="1" id="KW-0812">Transmembrane</keyword>
<reference evidence="2 3" key="1">
    <citation type="submission" date="2024-05" db="EMBL/GenBank/DDBJ databases">
        <authorList>
            <person name="Wallberg A."/>
        </authorList>
    </citation>
    <scope>NUCLEOTIDE SEQUENCE [LARGE SCALE GENOMIC DNA]</scope>
</reference>
<protein>
    <recommendedName>
        <fullName evidence="4">XK-related protein</fullName>
    </recommendedName>
</protein>
<dbReference type="AlphaFoldDB" id="A0AAV2QXF5"/>
<keyword evidence="1" id="KW-0472">Membrane</keyword>
<comment type="caution">
    <text evidence="2">The sequence shown here is derived from an EMBL/GenBank/DDBJ whole genome shotgun (WGS) entry which is preliminary data.</text>
</comment>
<keyword evidence="1" id="KW-1133">Transmembrane helix</keyword>
<sequence length="407" mass="45188">MTDSTQYDPVPVQVIATSISVDGVVDSDAVDGTSRQTGPHQGPSQLPASDNNVSIIATSANVSKILPILSFLIYLFDTLSSLVYAGVLISYANDDLVLQRNLNFSLWAAEILMLHIFTSIIVNAIATYERYDSMILLGLKDRWKIWLQCLIPDLYIWKALWSHIRVGLSGENTTSVVEWVAYIKLLQAFIGGVPQTTLQTWFLISDHMPKADDGFSSGEAIFSICATMTSVAFSYVFYMAHKYYAVDRGFPAPWDMGLLTLASFFILGGRSFSLAMVGYSYGFWVTVLTVCVLWAVTFIVWTIRVLKQGKGLFFSMSARAVVSIIETLAVATSRKWTAFMSLIYISFTCVYVAENHAATDDWIIWAVPFAAELLGLCIALTRWKVYSKSYMMLRLSALPSGGNPRGK</sequence>
<evidence type="ECO:0000256" key="1">
    <source>
        <dbReference type="SAM" id="Phobius"/>
    </source>
</evidence>